<keyword evidence="2" id="KW-1185">Reference proteome</keyword>
<name>A0A821SE95_9NEOP</name>
<organism evidence="1 2">
    <name type="scientific">Pieris macdunnoughi</name>
    <dbReference type="NCBI Taxonomy" id="345717"/>
    <lineage>
        <taxon>Eukaryota</taxon>
        <taxon>Metazoa</taxon>
        <taxon>Ecdysozoa</taxon>
        <taxon>Arthropoda</taxon>
        <taxon>Hexapoda</taxon>
        <taxon>Insecta</taxon>
        <taxon>Pterygota</taxon>
        <taxon>Neoptera</taxon>
        <taxon>Endopterygota</taxon>
        <taxon>Lepidoptera</taxon>
        <taxon>Glossata</taxon>
        <taxon>Ditrysia</taxon>
        <taxon>Papilionoidea</taxon>
        <taxon>Pieridae</taxon>
        <taxon>Pierinae</taxon>
        <taxon>Pieris</taxon>
    </lineage>
</organism>
<sequence>MEGYQRYKELLKGAIDYHHTKYQNDSAKKNFAEELKHIGDQWFKVMLDLCNQVWKTGGQIADWKGLLLILIHRKRSTCDIGARTIVR</sequence>
<dbReference type="Proteomes" id="UP000663880">
    <property type="component" value="Unassembled WGS sequence"/>
</dbReference>
<reference evidence="1" key="1">
    <citation type="submission" date="2021-02" db="EMBL/GenBank/DDBJ databases">
        <authorList>
            <person name="Steward A R."/>
        </authorList>
    </citation>
    <scope>NUCLEOTIDE SEQUENCE</scope>
</reference>
<dbReference type="EMBL" id="CAJOBZ010000019">
    <property type="protein sequence ID" value="CAF4858328.1"/>
    <property type="molecule type" value="Genomic_DNA"/>
</dbReference>
<evidence type="ECO:0000313" key="2">
    <source>
        <dbReference type="Proteomes" id="UP000663880"/>
    </source>
</evidence>
<dbReference type="OrthoDB" id="1421278at2759"/>
<accession>A0A821SE95</accession>
<gene>
    <name evidence="1" type="ORF">PMACD_LOCUS7681</name>
</gene>
<comment type="caution">
    <text evidence="1">The sequence shown here is derived from an EMBL/GenBank/DDBJ whole genome shotgun (WGS) entry which is preliminary data.</text>
</comment>
<proteinExistence type="predicted"/>
<dbReference type="AlphaFoldDB" id="A0A821SE95"/>
<protein>
    <submittedName>
        <fullName evidence="1">Uncharacterized protein</fullName>
    </submittedName>
</protein>
<evidence type="ECO:0000313" key="1">
    <source>
        <dbReference type="EMBL" id="CAF4858328.1"/>
    </source>
</evidence>